<gene>
    <name evidence="9" type="ORF">JQ619_25350</name>
</gene>
<dbReference type="Proteomes" id="UP001314635">
    <property type="component" value="Unassembled WGS sequence"/>
</dbReference>
<keyword evidence="4" id="KW-0479">Metal-binding</keyword>
<dbReference type="Pfam" id="PF12850">
    <property type="entry name" value="Metallophos_2"/>
    <property type="match status" value="1"/>
</dbReference>
<dbReference type="Gene3D" id="3.60.21.10">
    <property type="match status" value="1"/>
</dbReference>
<accession>A0ABS5GCL9</accession>
<evidence type="ECO:0000259" key="8">
    <source>
        <dbReference type="Pfam" id="PF12850"/>
    </source>
</evidence>
<dbReference type="SFLD" id="SFLDG01067">
    <property type="entry name" value="SPASM/twitch_domain_containing"/>
    <property type="match status" value="1"/>
</dbReference>
<evidence type="ECO:0000256" key="1">
    <source>
        <dbReference type="ARBA" id="ARBA00001966"/>
    </source>
</evidence>
<keyword evidence="10" id="KW-1185">Reference proteome</keyword>
<evidence type="ECO:0000313" key="10">
    <source>
        <dbReference type="Proteomes" id="UP001314635"/>
    </source>
</evidence>
<evidence type="ECO:0000256" key="6">
    <source>
        <dbReference type="ARBA" id="ARBA00023014"/>
    </source>
</evidence>
<dbReference type="Gene3D" id="3.20.20.70">
    <property type="entry name" value="Aldolase class I"/>
    <property type="match status" value="1"/>
</dbReference>
<reference evidence="10" key="1">
    <citation type="journal article" date="2021" name="ISME J.">
        <title>Evolutionary origin and ecological implication of a unique nif island in free-living Bradyrhizobium lineages.</title>
        <authorList>
            <person name="Tao J."/>
        </authorList>
    </citation>
    <scope>NUCLEOTIDE SEQUENCE [LARGE SCALE GENOMIC DNA]</scope>
    <source>
        <strain evidence="10">SZCCT0094</strain>
    </source>
</reference>
<dbReference type="PANTHER" id="PTHR11228:SF7">
    <property type="entry name" value="PQQA PEPTIDE CYCLASE"/>
    <property type="match status" value="1"/>
</dbReference>
<name>A0ABS5GCL9_9BRAD</name>
<dbReference type="SFLD" id="SFLDS00029">
    <property type="entry name" value="Radical_SAM"/>
    <property type="match status" value="1"/>
</dbReference>
<dbReference type="InterPro" id="IPR029052">
    <property type="entry name" value="Metallo-depent_PP-like"/>
</dbReference>
<keyword evidence="3" id="KW-0949">S-adenosyl-L-methionine</keyword>
<dbReference type="InterPro" id="IPR024654">
    <property type="entry name" value="Calcineurin-like_PHP_lpxH"/>
</dbReference>
<dbReference type="PANTHER" id="PTHR11228">
    <property type="entry name" value="RADICAL SAM DOMAIN PROTEIN"/>
    <property type="match status" value="1"/>
</dbReference>
<sequence length="595" mass="64676">MDAPLLLFGGPYSNLQATEAVLAEARRRHIPPHRIVCTGDVVAYGGDPKACVDLIRRSGIQIVMGNCEEQLAADADDCGCGFAPGSECDRLSAAWFTFARSELDADDRAWMATLPRSLPVEIAGLRLVAVHGSLGEISRFVFASTPTRIKALDVTLAGADGIIGGHCGLPFTQSIGDGLWHNPGVVGMPANDGTPRVWYSVIEPGPEPRSIAIEHNALEYDHEAAASAMRRAGLPEGYTNALSSGLWPNCDVLPPSEAKLKGRSLSQRTLHWSKSRSCQEWPAAAQQATAPTDKFKDPCITAQGDRRATVSLTALETLWINTGTLCNLSCSSCYIESTPRNDRLSYITASEVRCFLDEIERDRLPTRLVGFTGGEPFMNPELPEMLDDVLARGFEALVLTNAMKPMRRYERALLDLKAKFGRRLTLRVSLDHYTQSLHELERGPNTWQPALDGLSWLFDNGFRTHVAGRRYSGEADAIVRAGYARQLAAYDIDAQDPGELVIFPEMDATADVPEITEACWGVLSKSPADVMCATSRMVVKRRDASRPAVVACTLLPYDPQFELGASLAEASGQVSLNHPHCAKFCVLGDASCSAK</sequence>
<protein>
    <submittedName>
        <fullName evidence="9">Radical SAM protein</fullName>
    </submittedName>
</protein>
<feature type="domain" description="Calcineurin-like phosphoesterase" evidence="8">
    <location>
        <begin position="15"/>
        <end position="195"/>
    </location>
</feature>
<dbReference type="InterPro" id="IPR007197">
    <property type="entry name" value="rSAM"/>
</dbReference>
<dbReference type="RefSeq" id="WP_172236679.1">
    <property type="nucleotide sequence ID" value="NZ_JABFDP010000011.1"/>
</dbReference>
<comment type="similarity">
    <text evidence="2">Belongs to the metallophosphoesterase superfamily. YfcE family.</text>
</comment>
<dbReference type="InterPro" id="IPR013785">
    <property type="entry name" value="Aldolase_TIM"/>
</dbReference>
<feature type="domain" description="Radical SAM core" evidence="7">
    <location>
        <begin position="320"/>
        <end position="464"/>
    </location>
</feature>
<evidence type="ECO:0000256" key="4">
    <source>
        <dbReference type="ARBA" id="ARBA00022723"/>
    </source>
</evidence>
<evidence type="ECO:0000256" key="3">
    <source>
        <dbReference type="ARBA" id="ARBA00022691"/>
    </source>
</evidence>
<evidence type="ECO:0000256" key="2">
    <source>
        <dbReference type="ARBA" id="ARBA00008950"/>
    </source>
</evidence>
<dbReference type="EMBL" id="JAFCLK010000026">
    <property type="protein sequence ID" value="MBR1139092.1"/>
    <property type="molecule type" value="Genomic_DNA"/>
</dbReference>
<dbReference type="InterPro" id="IPR058240">
    <property type="entry name" value="rSAM_sf"/>
</dbReference>
<evidence type="ECO:0000313" key="9">
    <source>
        <dbReference type="EMBL" id="MBR1139092.1"/>
    </source>
</evidence>
<dbReference type="InterPro" id="IPR050377">
    <property type="entry name" value="Radical_SAM_PqqE_MftC-like"/>
</dbReference>
<dbReference type="SUPFAM" id="SSF56300">
    <property type="entry name" value="Metallo-dependent phosphatases"/>
    <property type="match status" value="1"/>
</dbReference>
<evidence type="ECO:0000259" key="7">
    <source>
        <dbReference type="Pfam" id="PF04055"/>
    </source>
</evidence>
<dbReference type="CDD" id="cd01335">
    <property type="entry name" value="Radical_SAM"/>
    <property type="match status" value="1"/>
</dbReference>
<organism evidence="9 10">
    <name type="scientific">Bradyrhizobium denitrificans</name>
    <dbReference type="NCBI Taxonomy" id="2734912"/>
    <lineage>
        <taxon>Bacteria</taxon>
        <taxon>Pseudomonadati</taxon>
        <taxon>Pseudomonadota</taxon>
        <taxon>Alphaproteobacteria</taxon>
        <taxon>Hyphomicrobiales</taxon>
        <taxon>Nitrobacteraceae</taxon>
        <taxon>Bradyrhizobium</taxon>
    </lineage>
</organism>
<comment type="caution">
    <text evidence="9">The sequence shown here is derived from an EMBL/GenBank/DDBJ whole genome shotgun (WGS) entry which is preliminary data.</text>
</comment>
<evidence type="ECO:0000256" key="5">
    <source>
        <dbReference type="ARBA" id="ARBA00023004"/>
    </source>
</evidence>
<keyword evidence="6" id="KW-0411">Iron-sulfur</keyword>
<proteinExistence type="inferred from homology"/>
<dbReference type="Pfam" id="PF04055">
    <property type="entry name" value="Radical_SAM"/>
    <property type="match status" value="1"/>
</dbReference>
<keyword evidence="5" id="KW-0408">Iron</keyword>
<comment type="cofactor">
    <cofactor evidence="1">
        <name>[4Fe-4S] cluster</name>
        <dbReference type="ChEBI" id="CHEBI:49883"/>
    </cofactor>
</comment>
<dbReference type="CDD" id="cd00838">
    <property type="entry name" value="MPP_superfamily"/>
    <property type="match status" value="1"/>
</dbReference>
<dbReference type="SUPFAM" id="SSF102114">
    <property type="entry name" value="Radical SAM enzymes"/>
    <property type="match status" value="1"/>
</dbReference>